<reference evidence="1 2" key="1">
    <citation type="submission" date="2024-07" db="EMBL/GenBank/DDBJ databases">
        <title>Section-level genome sequencing and comparative genomics of Aspergillus sections Usti and Cavernicolus.</title>
        <authorList>
            <consortium name="Lawrence Berkeley National Laboratory"/>
            <person name="Nybo J.L."/>
            <person name="Vesth T.C."/>
            <person name="Theobald S."/>
            <person name="Frisvad J.C."/>
            <person name="Larsen T.O."/>
            <person name="Kjaerboelling I."/>
            <person name="Rothschild-Mancinelli K."/>
            <person name="Lyhne E.K."/>
            <person name="Kogle M.E."/>
            <person name="Barry K."/>
            <person name="Clum A."/>
            <person name="Na H."/>
            <person name="Ledsgaard L."/>
            <person name="Lin J."/>
            <person name="Lipzen A."/>
            <person name="Kuo A."/>
            <person name="Riley R."/>
            <person name="Mondo S."/>
            <person name="Labutti K."/>
            <person name="Haridas S."/>
            <person name="Pangalinan J."/>
            <person name="Salamov A.A."/>
            <person name="Simmons B.A."/>
            <person name="Magnuson J.K."/>
            <person name="Chen J."/>
            <person name="Drula E."/>
            <person name="Henrissat B."/>
            <person name="Wiebenga A."/>
            <person name="Lubbers R.J."/>
            <person name="Gomes A.C."/>
            <person name="Makela M.R."/>
            <person name="Stajich J."/>
            <person name="Grigoriev I.V."/>
            <person name="Mortensen U.H."/>
            <person name="De Vries R.P."/>
            <person name="Baker S.E."/>
            <person name="Andersen M.R."/>
        </authorList>
    </citation>
    <scope>NUCLEOTIDE SEQUENCE [LARGE SCALE GENOMIC DNA]</scope>
    <source>
        <strain evidence="1 2">CBS 123904</strain>
    </source>
</reference>
<name>A0ABR4IBG2_9EURO</name>
<sequence length="381" mass="43847">MAYCPDHIRQIHEDFAFEIRRNMKAVVEICWGAHVRKRMLEEVSLVPLPLWGEYKDITLFLEFLDNQDTTKITRFVMFVYHPGFFFYRLGNTESSRNWRNRFGREQDRLLAVAAKLGGIAIREGFYEYTHNPATYGRLSTLQLDVKEKMIAQALEELRIAVPEAFLRMEERKYKPFERQVDEHIKEISPMVQSASARAASLQSDVSEGPFYNADIRKIKNSLIDVENAVTNECSLSQAISIDLAIEFSELTSISEFDYLPEPLVSWLQAQAGLKIDGKAIDTIDELVLCFKLLHRFQETQVPSSAIEIAYAIALAYVSNVSKAKKSSICDLIVPATELQSRVMPLKCRKCEKRVLDNCFPFFSLNDTTFLRLPNTRGWMWA</sequence>
<dbReference type="EMBL" id="JBFXLU010000518">
    <property type="protein sequence ID" value="KAL2824987.1"/>
    <property type="molecule type" value="Genomic_DNA"/>
</dbReference>
<keyword evidence="2" id="KW-1185">Reference proteome</keyword>
<organism evidence="1 2">
    <name type="scientific">Aspergillus pseudoustus</name>
    <dbReference type="NCBI Taxonomy" id="1810923"/>
    <lineage>
        <taxon>Eukaryota</taxon>
        <taxon>Fungi</taxon>
        <taxon>Dikarya</taxon>
        <taxon>Ascomycota</taxon>
        <taxon>Pezizomycotina</taxon>
        <taxon>Eurotiomycetes</taxon>
        <taxon>Eurotiomycetidae</taxon>
        <taxon>Eurotiales</taxon>
        <taxon>Aspergillaceae</taxon>
        <taxon>Aspergillus</taxon>
        <taxon>Aspergillus subgen. Nidulantes</taxon>
    </lineage>
</organism>
<accession>A0ABR4IBG2</accession>
<gene>
    <name evidence="1" type="ORF">BJY01DRAFT_256360</name>
</gene>
<comment type="caution">
    <text evidence="1">The sequence shown here is derived from an EMBL/GenBank/DDBJ whole genome shotgun (WGS) entry which is preliminary data.</text>
</comment>
<evidence type="ECO:0000313" key="1">
    <source>
        <dbReference type="EMBL" id="KAL2824987.1"/>
    </source>
</evidence>
<dbReference type="Proteomes" id="UP001610446">
    <property type="component" value="Unassembled WGS sequence"/>
</dbReference>
<evidence type="ECO:0000313" key="2">
    <source>
        <dbReference type="Proteomes" id="UP001610446"/>
    </source>
</evidence>
<protein>
    <submittedName>
        <fullName evidence="1">Uncharacterized protein</fullName>
    </submittedName>
</protein>
<proteinExistence type="predicted"/>